<dbReference type="RefSeq" id="WP_310235298.1">
    <property type="nucleotide sequence ID" value="NZ_JAVDUP010000010.1"/>
</dbReference>
<dbReference type="InterPro" id="IPR014710">
    <property type="entry name" value="RmlC-like_jellyroll"/>
</dbReference>
<feature type="domain" description="Cupin type-2" evidence="1">
    <location>
        <begin position="49"/>
        <end position="115"/>
    </location>
</feature>
<dbReference type="PANTHER" id="PTHR36440">
    <property type="entry name" value="PUTATIVE (AFU_ORTHOLOGUE AFUA_8G07350)-RELATED"/>
    <property type="match status" value="1"/>
</dbReference>
<comment type="caution">
    <text evidence="2">The sequence shown here is derived from an EMBL/GenBank/DDBJ whole genome shotgun (WGS) entry which is preliminary data.</text>
</comment>
<reference evidence="2 3" key="1">
    <citation type="submission" date="2023-07" db="EMBL/GenBank/DDBJ databases">
        <title>Sorghum-associated microbial communities from plants grown in Nebraska, USA.</title>
        <authorList>
            <person name="Schachtman D."/>
        </authorList>
    </citation>
    <scope>NUCLEOTIDE SEQUENCE [LARGE SCALE GENOMIC DNA]</scope>
    <source>
        <strain evidence="2 3">3199</strain>
    </source>
</reference>
<dbReference type="InterPro" id="IPR013096">
    <property type="entry name" value="Cupin_2"/>
</dbReference>
<dbReference type="SUPFAM" id="SSF51182">
    <property type="entry name" value="RmlC-like cupins"/>
    <property type="match status" value="1"/>
</dbReference>
<dbReference type="Gene3D" id="2.60.120.10">
    <property type="entry name" value="Jelly Rolls"/>
    <property type="match status" value="1"/>
</dbReference>
<sequence>MERAVQPLQNFMIDKAGAHSLATTVWGEAVRLRVSRTQTNGAYTMLDYYAPAKFGPPRHVHRQDDELFLIVAGSVLIWTPDEVQAAEAGDTVFLPRGKEHTWKGYGDDPIHLQVIVSPGEFECFIPKIVQQRLTAEDIEALTRVADEAGMDITGPPISDAELAEYLAAPTWNRSEGEAL</sequence>
<dbReference type="PANTHER" id="PTHR36440:SF1">
    <property type="entry name" value="PUTATIVE (AFU_ORTHOLOGUE AFUA_8G07350)-RELATED"/>
    <property type="match status" value="1"/>
</dbReference>
<accession>A0ABU1SXV5</accession>
<organism evidence="2 3">
    <name type="scientific">Rhizobium miluonense</name>
    <dbReference type="NCBI Taxonomy" id="411945"/>
    <lineage>
        <taxon>Bacteria</taxon>
        <taxon>Pseudomonadati</taxon>
        <taxon>Pseudomonadota</taxon>
        <taxon>Alphaproteobacteria</taxon>
        <taxon>Hyphomicrobiales</taxon>
        <taxon>Rhizobiaceae</taxon>
        <taxon>Rhizobium/Agrobacterium group</taxon>
        <taxon>Rhizobium</taxon>
    </lineage>
</organism>
<dbReference type="EMBL" id="JAVDUP010000010">
    <property type="protein sequence ID" value="MDR6903789.1"/>
    <property type="molecule type" value="Genomic_DNA"/>
</dbReference>
<evidence type="ECO:0000259" key="1">
    <source>
        <dbReference type="Pfam" id="PF07883"/>
    </source>
</evidence>
<keyword evidence="3" id="KW-1185">Reference proteome</keyword>
<dbReference type="InterPro" id="IPR053146">
    <property type="entry name" value="QDO-like"/>
</dbReference>
<protein>
    <submittedName>
        <fullName evidence="2">Quercetin dioxygenase-like cupin family protein</fullName>
    </submittedName>
</protein>
<name>A0ABU1SXV5_9HYPH</name>
<proteinExistence type="predicted"/>
<dbReference type="Pfam" id="PF07883">
    <property type="entry name" value="Cupin_2"/>
    <property type="match status" value="1"/>
</dbReference>
<evidence type="ECO:0000313" key="2">
    <source>
        <dbReference type="EMBL" id="MDR6903789.1"/>
    </source>
</evidence>
<dbReference type="Proteomes" id="UP001250791">
    <property type="component" value="Unassembled WGS sequence"/>
</dbReference>
<evidence type="ECO:0000313" key="3">
    <source>
        <dbReference type="Proteomes" id="UP001250791"/>
    </source>
</evidence>
<gene>
    <name evidence="2" type="ORF">J2W52_005422</name>
</gene>
<dbReference type="InterPro" id="IPR011051">
    <property type="entry name" value="RmlC_Cupin_sf"/>
</dbReference>